<dbReference type="AlphaFoldDB" id="A0A1M6XJC9"/>
<name>A0A1M6XJC9_PSETH</name>
<accession>A0A1M6XJC9</accession>
<proteinExistence type="predicted"/>
<dbReference type="Pfam" id="PF24696">
    <property type="entry name" value="UGSC"/>
    <property type="match status" value="1"/>
</dbReference>
<dbReference type="OrthoDB" id="2990547at2"/>
<dbReference type="EMBL" id="FRAP01000017">
    <property type="protein sequence ID" value="SHL06092.1"/>
    <property type="molecule type" value="Genomic_DNA"/>
</dbReference>
<feature type="domain" description="UGSC-like" evidence="1">
    <location>
        <begin position="7"/>
        <end position="170"/>
    </location>
</feature>
<evidence type="ECO:0000313" key="2">
    <source>
        <dbReference type="EMBL" id="SHL06092.1"/>
    </source>
</evidence>
<dbReference type="RefSeq" id="WP_073458860.1">
    <property type="nucleotide sequence ID" value="NZ_CALGVN010000050.1"/>
</dbReference>
<dbReference type="Proteomes" id="UP000184363">
    <property type="component" value="Unassembled WGS sequence"/>
</dbReference>
<reference evidence="2 3" key="1">
    <citation type="submission" date="2016-11" db="EMBL/GenBank/DDBJ databases">
        <authorList>
            <person name="Jaros S."/>
            <person name="Januszkiewicz K."/>
            <person name="Wedrychowicz H."/>
        </authorList>
    </citation>
    <scope>NUCLEOTIDE SEQUENCE [LARGE SCALE GENOMIC DNA]</scope>
    <source>
        <strain evidence="2 3">DSM 43832</strain>
    </source>
</reference>
<evidence type="ECO:0000259" key="1">
    <source>
        <dbReference type="Pfam" id="PF24696"/>
    </source>
</evidence>
<evidence type="ECO:0000313" key="3">
    <source>
        <dbReference type="Proteomes" id="UP000184363"/>
    </source>
</evidence>
<keyword evidence="3" id="KW-1185">Reference proteome</keyword>
<gene>
    <name evidence="2" type="ORF">SAMN05443637_11737</name>
</gene>
<organism evidence="2 3">
    <name type="scientific">Pseudonocardia thermophila</name>
    <dbReference type="NCBI Taxonomy" id="1848"/>
    <lineage>
        <taxon>Bacteria</taxon>
        <taxon>Bacillati</taxon>
        <taxon>Actinomycetota</taxon>
        <taxon>Actinomycetes</taxon>
        <taxon>Pseudonocardiales</taxon>
        <taxon>Pseudonocardiaceae</taxon>
        <taxon>Pseudonocardia</taxon>
    </lineage>
</organism>
<protein>
    <recommendedName>
        <fullName evidence="1">UGSC-like domain-containing protein</fullName>
    </recommendedName>
</protein>
<dbReference type="STRING" id="1848.SAMN05443637_11737"/>
<dbReference type="InterPro" id="IPR057767">
    <property type="entry name" value="UGSC-like_dom"/>
</dbReference>
<sequence length="173" mass="18141">MTTPLVVLDPTAGAATRSVQLVARPTSFAGLSVGWLDNGKPNSDRVLALLGERFADEGHREDVVRRKPNIGRVAPAALIDELAKRCDVVVTGVGDCAGCCSCTVQDAIALERRGVPTYVVVTSELVTIARIAATAAGVPEYPLVVVDHPLGALDPGRLAQRAVQAHEQIVGSR</sequence>